<organism evidence="1">
    <name type="scientific">Anguilla anguilla</name>
    <name type="common">European freshwater eel</name>
    <name type="synonym">Muraena anguilla</name>
    <dbReference type="NCBI Taxonomy" id="7936"/>
    <lineage>
        <taxon>Eukaryota</taxon>
        <taxon>Metazoa</taxon>
        <taxon>Chordata</taxon>
        <taxon>Craniata</taxon>
        <taxon>Vertebrata</taxon>
        <taxon>Euteleostomi</taxon>
        <taxon>Actinopterygii</taxon>
        <taxon>Neopterygii</taxon>
        <taxon>Teleostei</taxon>
        <taxon>Anguilliformes</taxon>
        <taxon>Anguillidae</taxon>
        <taxon>Anguilla</taxon>
    </lineage>
</organism>
<proteinExistence type="predicted"/>
<name>A0A0E9S3X1_ANGAN</name>
<reference evidence="1" key="2">
    <citation type="journal article" date="2015" name="Fish Shellfish Immunol.">
        <title>Early steps in the European eel (Anguilla anguilla)-Vibrio vulnificus interaction in the gills: Role of the RtxA13 toxin.</title>
        <authorList>
            <person name="Callol A."/>
            <person name="Pajuelo D."/>
            <person name="Ebbesson L."/>
            <person name="Teles M."/>
            <person name="MacKenzie S."/>
            <person name="Amaro C."/>
        </authorList>
    </citation>
    <scope>NUCLEOTIDE SEQUENCE</scope>
</reference>
<accession>A0A0E9S3X1</accession>
<protein>
    <submittedName>
        <fullName evidence="1">Uncharacterized protein</fullName>
    </submittedName>
</protein>
<reference evidence="1" key="1">
    <citation type="submission" date="2014-11" db="EMBL/GenBank/DDBJ databases">
        <authorList>
            <person name="Amaro Gonzalez C."/>
        </authorList>
    </citation>
    <scope>NUCLEOTIDE SEQUENCE</scope>
</reference>
<evidence type="ECO:0000313" key="1">
    <source>
        <dbReference type="EMBL" id="JAH35340.1"/>
    </source>
</evidence>
<sequence length="34" mass="4279">MHRQLIQRFLQTYPCLQQKKFIRALCLKLPFFRL</sequence>
<dbReference type="EMBL" id="GBXM01073237">
    <property type="protein sequence ID" value="JAH35340.1"/>
    <property type="molecule type" value="Transcribed_RNA"/>
</dbReference>
<dbReference type="AlphaFoldDB" id="A0A0E9S3X1"/>